<dbReference type="CDD" id="cd00502">
    <property type="entry name" value="DHQase_I"/>
    <property type="match status" value="1"/>
</dbReference>
<feature type="binding site" evidence="4">
    <location>
        <position position="90"/>
    </location>
    <ligand>
        <name>3-dehydroquinate</name>
        <dbReference type="ChEBI" id="CHEBI:32364"/>
    </ligand>
</feature>
<dbReference type="InterPro" id="IPR036979">
    <property type="entry name" value="CM_dom_sf"/>
</dbReference>
<dbReference type="STRING" id="1104324.P186_0205"/>
<comment type="similarity">
    <text evidence="4">Belongs to the type-I 3-dehydroquinase family.</text>
</comment>
<dbReference type="GO" id="GO:0046279">
    <property type="term" value="P:3,4-dihydroxybenzoate biosynthetic process"/>
    <property type="evidence" value="ECO:0007669"/>
    <property type="project" value="UniProtKB-ARBA"/>
</dbReference>
<dbReference type="InterPro" id="IPR001381">
    <property type="entry name" value="DHquinase_I"/>
</dbReference>
<dbReference type="KEGG" id="pyr:P186_0205"/>
<sequence>MGLTPRVRRAAPGLYKTGVFYILKPRHQWPHGVLICGAVPVRKARDVERALEAPVPCLELRLDYLEAGLVEVRRVLEEAVARRTVIFTVRRREEGGAWRGGEEERAELYLKLLDLSPHYIDVEAESPIIRQVAGAKGGSRLIASRHDFEKTPPLEVLTQWARRAAELGDVVKIVTYAREPGDGLRVLSLIGAAPKPTVAFAMGPAGAYTRVAAAALGSPIMYVSLGEATAPGQISADAYYAALLAVGIAPEGEGLPAMREALDWIDGGLMYLLKRRLEVCRDMGRLKKAAGLAIYDDAREAQVLRRAGDFKQIFELVVQMCKAVQIVA</sequence>
<dbReference type="Proteomes" id="UP000005867">
    <property type="component" value="Chromosome"/>
</dbReference>
<name>G7VF50_9CREN</name>
<dbReference type="SMART" id="SM00830">
    <property type="entry name" value="CM_2"/>
    <property type="match status" value="1"/>
</dbReference>
<feature type="binding site" evidence="4">
    <location>
        <position position="210"/>
    </location>
    <ligand>
        <name>3-dehydroquinate</name>
        <dbReference type="ChEBI" id="CHEBI:32364"/>
    </ligand>
</feature>
<comment type="function">
    <text evidence="4">Involved in the third step of the chorismate pathway, which leads to the biosynthesis of aromatic amino acids. Catalyzes the cis-dehydration of 3-dehydroquinate (DHQ) and introduces the first double bond of the aromatic ring to yield 3-dehydroshikimate.</text>
</comment>
<dbReference type="PANTHER" id="PTHR43699">
    <property type="entry name" value="3-DEHYDROQUINATE DEHYDRATASE"/>
    <property type="match status" value="1"/>
</dbReference>
<feature type="active site" description="Proton donor/acceptor" evidence="4">
    <location>
        <position position="146"/>
    </location>
</feature>
<gene>
    <name evidence="4" type="primary">aroD</name>
    <name evidence="6" type="ORF">P186_0205</name>
</gene>
<evidence type="ECO:0000313" key="7">
    <source>
        <dbReference type="Proteomes" id="UP000005867"/>
    </source>
</evidence>
<dbReference type="GO" id="GO:0003855">
    <property type="term" value="F:3-dehydroquinate dehydratase activity"/>
    <property type="evidence" value="ECO:0007669"/>
    <property type="project" value="UniProtKB-UniRule"/>
</dbReference>
<dbReference type="Pfam" id="PF01817">
    <property type="entry name" value="CM_2"/>
    <property type="match status" value="1"/>
</dbReference>
<keyword evidence="7" id="KW-1185">Reference proteome</keyword>
<evidence type="ECO:0000313" key="6">
    <source>
        <dbReference type="EMBL" id="AET31666.1"/>
    </source>
</evidence>
<reference evidence="6 7" key="1">
    <citation type="journal article" date="2012" name="J. Bacteriol.">
        <title>Complete genome sequence of strain 1860, a crenarchaeon of the genus pyrobaculum able to grow with various electron acceptors.</title>
        <authorList>
            <person name="Mardanov A.V."/>
            <person name="Gumerov V.M."/>
            <person name="Slobodkina G.B."/>
            <person name="Beletsky A.V."/>
            <person name="Bonch-Osmolovskaya E.A."/>
            <person name="Ravin N.V."/>
            <person name="Skryabin K.G."/>
        </authorList>
    </citation>
    <scope>NUCLEOTIDE SEQUENCE [LARGE SCALE GENOMIC DNA]</scope>
    <source>
        <strain evidence="6 7">1860</strain>
    </source>
</reference>
<feature type="binding site" evidence="4">
    <location>
        <begin position="59"/>
        <end position="61"/>
    </location>
    <ligand>
        <name>3-dehydroquinate</name>
        <dbReference type="ChEBI" id="CHEBI:32364"/>
    </ligand>
</feature>
<evidence type="ECO:0000256" key="3">
    <source>
        <dbReference type="ARBA" id="ARBA00023270"/>
    </source>
</evidence>
<dbReference type="HOGENOM" id="CLU_955187_0_0_2"/>
<feature type="binding site" evidence="4">
    <location>
        <position position="233"/>
    </location>
    <ligand>
        <name>3-dehydroquinate</name>
        <dbReference type="ChEBI" id="CHEBI:32364"/>
    </ligand>
</feature>
<dbReference type="InterPro" id="IPR050146">
    <property type="entry name" value="Type-I_3-dehydroquinase"/>
</dbReference>
<dbReference type="UniPathway" id="UPA00053">
    <property type="reaction ID" value="UER00086"/>
</dbReference>
<dbReference type="GO" id="GO:0009423">
    <property type="term" value="P:chorismate biosynthetic process"/>
    <property type="evidence" value="ECO:0007669"/>
    <property type="project" value="UniProtKB-UniRule"/>
</dbReference>
<dbReference type="Gene3D" id="1.20.59.10">
    <property type="entry name" value="Chorismate mutase"/>
    <property type="match status" value="1"/>
</dbReference>
<dbReference type="PANTHER" id="PTHR43699:SF1">
    <property type="entry name" value="3-DEHYDROQUINATE DEHYDRATASE"/>
    <property type="match status" value="1"/>
</dbReference>
<dbReference type="HAMAP" id="MF_00214">
    <property type="entry name" value="AroD"/>
    <property type="match status" value="1"/>
</dbReference>
<proteinExistence type="inferred from homology"/>
<dbReference type="SUPFAM" id="SSF51569">
    <property type="entry name" value="Aldolase"/>
    <property type="match status" value="1"/>
</dbReference>
<dbReference type="GO" id="GO:0004106">
    <property type="term" value="F:chorismate mutase activity"/>
    <property type="evidence" value="ECO:0007669"/>
    <property type="project" value="InterPro"/>
</dbReference>
<dbReference type="Gene3D" id="3.20.20.70">
    <property type="entry name" value="Aldolase class I"/>
    <property type="match status" value="1"/>
</dbReference>
<dbReference type="eggNOG" id="arCOG02097">
    <property type="taxonomic scope" value="Archaea"/>
</dbReference>
<organism evidence="6 7">
    <name type="scientific">Pyrobaculum ferrireducens</name>
    <dbReference type="NCBI Taxonomy" id="1104324"/>
    <lineage>
        <taxon>Archaea</taxon>
        <taxon>Thermoproteota</taxon>
        <taxon>Thermoprotei</taxon>
        <taxon>Thermoproteales</taxon>
        <taxon>Thermoproteaceae</taxon>
        <taxon>Pyrobaculum</taxon>
    </lineage>
</organism>
<dbReference type="EC" id="4.2.1.10" evidence="4"/>
<dbReference type="PROSITE" id="PS51168">
    <property type="entry name" value="CHORISMATE_MUT_2"/>
    <property type="match status" value="1"/>
</dbReference>
<dbReference type="InterPro" id="IPR036263">
    <property type="entry name" value="Chorismate_II_sf"/>
</dbReference>
<dbReference type="Pfam" id="PF01487">
    <property type="entry name" value="DHquinase_I"/>
    <property type="match status" value="1"/>
</dbReference>
<protein>
    <recommendedName>
        <fullName evidence="4">3-dehydroquinate dehydratase</fullName>
        <shortName evidence="4">3-dehydroquinase</shortName>
        <ecNumber evidence="4">4.2.1.10</ecNumber>
    </recommendedName>
    <alternativeName>
        <fullName evidence="4">Type I DHQase</fullName>
    </alternativeName>
    <alternativeName>
        <fullName evidence="4">Type I dehydroquinase</fullName>
        <shortName evidence="4">DHQ1</shortName>
    </alternativeName>
</protein>
<comment type="caution">
    <text evidence="4">Lacks conserved residue(s) required for the propagation of feature annotation.</text>
</comment>
<evidence type="ECO:0000256" key="1">
    <source>
        <dbReference type="ARBA" id="ARBA00001864"/>
    </source>
</evidence>
<keyword evidence="2 4" id="KW-0456">Lyase</keyword>
<dbReference type="InterPro" id="IPR013785">
    <property type="entry name" value="Aldolase_TIM"/>
</dbReference>
<dbReference type="eggNOG" id="arCOG02098">
    <property type="taxonomic scope" value="Archaea"/>
</dbReference>
<dbReference type="InterPro" id="IPR002701">
    <property type="entry name" value="CM_II_prokaryot"/>
</dbReference>
<comment type="catalytic activity">
    <reaction evidence="1 4">
        <text>3-dehydroquinate = 3-dehydroshikimate + H2O</text>
        <dbReference type="Rhea" id="RHEA:21096"/>
        <dbReference type="ChEBI" id="CHEBI:15377"/>
        <dbReference type="ChEBI" id="CHEBI:16630"/>
        <dbReference type="ChEBI" id="CHEBI:32364"/>
        <dbReference type="EC" id="4.2.1.10"/>
    </reaction>
</comment>
<evidence type="ECO:0000259" key="5">
    <source>
        <dbReference type="PROSITE" id="PS51168"/>
    </source>
</evidence>
<keyword evidence="4" id="KW-0028">Amino-acid biosynthesis</keyword>
<comment type="subunit">
    <text evidence="4">Homodimer.</text>
</comment>
<dbReference type="GO" id="GO:0008652">
    <property type="term" value="P:amino acid biosynthetic process"/>
    <property type="evidence" value="ECO:0007669"/>
    <property type="project" value="UniProtKB-KW"/>
</dbReference>
<keyword evidence="3 4" id="KW-0704">Schiff base</keyword>
<feature type="active site" description="Schiff-base intermediate with substrate" evidence="4">
    <location>
        <position position="172"/>
    </location>
</feature>
<keyword evidence="4" id="KW-0057">Aromatic amino acid biosynthesis</keyword>
<dbReference type="EMBL" id="CP003098">
    <property type="protein sequence ID" value="AET31666.1"/>
    <property type="molecule type" value="Genomic_DNA"/>
</dbReference>
<comment type="pathway">
    <text evidence="4">Metabolic intermediate biosynthesis; chorismate biosynthesis; chorismate from D-erythrose 4-phosphate and phosphoenolpyruvate: step 3/7.</text>
</comment>
<dbReference type="SUPFAM" id="SSF48600">
    <property type="entry name" value="Chorismate mutase II"/>
    <property type="match status" value="1"/>
</dbReference>
<feature type="domain" description="Chorismate mutase" evidence="5">
    <location>
        <begin position="249"/>
        <end position="328"/>
    </location>
</feature>
<evidence type="ECO:0000256" key="4">
    <source>
        <dbReference type="HAMAP-Rule" id="MF_00214"/>
    </source>
</evidence>
<dbReference type="GO" id="GO:0009073">
    <property type="term" value="P:aromatic amino acid family biosynthetic process"/>
    <property type="evidence" value="ECO:0007669"/>
    <property type="project" value="UniProtKB-KW"/>
</dbReference>
<feature type="binding site" evidence="4">
    <location>
        <position position="229"/>
    </location>
    <ligand>
        <name>3-dehydroquinate</name>
        <dbReference type="ChEBI" id="CHEBI:32364"/>
    </ligand>
</feature>
<evidence type="ECO:0000256" key="2">
    <source>
        <dbReference type="ARBA" id="ARBA00023239"/>
    </source>
</evidence>
<dbReference type="AlphaFoldDB" id="G7VF50"/>
<accession>G7VF50</accession>